<accession>A0A165FEK9</accession>
<dbReference type="OMA" id="CLEFITW"/>
<dbReference type="GO" id="GO:0005634">
    <property type="term" value="C:nucleus"/>
    <property type="evidence" value="ECO:0007669"/>
    <property type="project" value="UniProtKB-SubCell"/>
</dbReference>
<organism evidence="4 5">
    <name type="scientific">Xylona heveae (strain CBS 132557 / TC161)</name>
    <dbReference type="NCBI Taxonomy" id="1328760"/>
    <lineage>
        <taxon>Eukaryota</taxon>
        <taxon>Fungi</taxon>
        <taxon>Dikarya</taxon>
        <taxon>Ascomycota</taxon>
        <taxon>Pezizomycotina</taxon>
        <taxon>Xylonomycetes</taxon>
        <taxon>Xylonales</taxon>
        <taxon>Xylonaceae</taxon>
        <taxon>Xylona</taxon>
    </lineage>
</organism>
<reference evidence="4 5" key="1">
    <citation type="journal article" date="2016" name="Fungal Biol.">
        <title>The genome of Xylona heveae provides a window into fungal endophytism.</title>
        <authorList>
            <person name="Gazis R."/>
            <person name="Kuo A."/>
            <person name="Riley R."/>
            <person name="LaButti K."/>
            <person name="Lipzen A."/>
            <person name="Lin J."/>
            <person name="Amirebrahimi M."/>
            <person name="Hesse C.N."/>
            <person name="Spatafora J.W."/>
            <person name="Henrissat B."/>
            <person name="Hainaut M."/>
            <person name="Grigoriev I.V."/>
            <person name="Hibbett D.S."/>
        </authorList>
    </citation>
    <scope>NUCLEOTIDE SEQUENCE [LARGE SCALE GENOMIC DNA]</scope>
    <source>
        <strain evidence="4 5">TC161</strain>
    </source>
</reference>
<dbReference type="GO" id="GO:0045944">
    <property type="term" value="P:positive regulation of transcription by RNA polymerase II"/>
    <property type="evidence" value="ECO:0007669"/>
    <property type="project" value="TreeGrafter"/>
</dbReference>
<dbReference type="InterPro" id="IPR021858">
    <property type="entry name" value="Fun_TF"/>
</dbReference>
<evidence type="ECO:0000313" key="4">
    <source>
        <dbReference type="EMBL" id="KZF20889.1"/>
    </source>
</evidence>
<sequence>MSLAAGSSEESEVEADSGRERERERERESDEQDGSQSLITQRARQQQQQQPQIDPELDNVDRATRYLLHYFSIHVAPATAVIDRGFNGYRDLILPLAETDPLVCKVISVVSTQHMSSRFGHQCTLETTSDTYSELIRDLIIRSHHRPPYTDQSSIVALLLLHLREIISGSDDFKLVYGSLRTLLNAAKDGFVFEYPYSQLGEFLKIQILRVRLFAEALFDETYGAQFLLTYGERCFEFLRFCLRLHPEHQELVANLYELIALACKIYVQRATYNPMVHETAPLIERCKTLSEKVDRYGDITGHHLLGWSYFVVAAESSTADHRVYWMNRLKALHGRTGAPNILKGIEQIQKIWNLKSAIRWTSLLGGPSQALIM</sequence>
<comment type="subcellular location">
    <subcellularLocation>
        <location evidence="1">Nucleus</location>
    </subcellularLocation>
</comment>
<dbReference type="AlphaFoldDB" id="A0A165FEK9"/>
<dbReference type="InParanoid" id="A0A165FEK9"/>
<proteinExistence type="predicted"/>
<gene>
    <name evidence="4" type="ORF">L228DRAFT_249722</name>
</gene>
<dbReference type="GO" id="GO:0000976">
    <property type="term" value="F:transcription cis-regulatory region binding"/>
    <property type="evidence" value="ECO:0007669"/>
    <property type="project" value="TreeGrafter"/>
</dbReference>
<dbReference type="STRING" id="1328760.A0A165FEK9"/>
<dbReference type="EMBL" id="KV407462">
    <property type="protein sequence ID" value="KZF20889.1"/>
    <property type="molecule type" value="Genomic_DNA"/>
</dbReference>
<feature type="compositionally biased region" description="Low complexity" evidence="3">
    <location>
        <begin position="41"/>
        <end position="52"/>
    </location>
</feature>
<keyword evidence="5" id="KW-1185">Reference proteome</keyword>
<name>A0A165FEK9_XYLHT</name>
<evidence type="ECO:0000313" key="5">
    <source>
        <dbReference type="Proteomes" id="UP000076632"/>
    </source>
</evidence>
<dbReference type="Proteomes" id="UP000076632">
    <property type="component" value="Unassembled WGS sequence"/>
</dbReference>
<evidence type="ECO:0000256" key="3">
    <source>
        <dbReference type="SAM" id="MobiDB-lite"/>
    </source>
</evidence>
<dbReference type="GeneID" id="28898288"/>
<dbReference type="GO" id="GO:0003700">
    <property type="term" value="F:DNA-binding transcription factor activity"/>
    <property type="evidence" value="ECO:0007669"/>
    <property type="project" value="TreeGrafter"/>
</dbReference>
<evidence type="ECO:0000256" key="2">
    <source>
        <dbReference type="ARBA" id="ARBA00023242"/>
    </source>
</evidence>
<dbReference type="RefSeq" id="XP_018186444.1">
    <property type="nucleotide sequence ID" value="XM_018333151.1"/>
</dbReference>
<protein>
    <submittedName>
        <fullName evidence="4">Uncharacterized protein</fullName>
    </submittedName>
</protein>
<feature type="region of interest" description="Disordered" evidence="3">
    <location>
        <begin position="1"/>
        <end position="58"/>
    </location>
</feature>
<keyword evidence="2" id="KW-0539">Nucleus</keyword>
<dbReference type="PANTHER" id="PTHR37534">
    <property type="entry name" value="TRANSCRIPTIONAL ACTIVATOR PROTEIN UGA3"/>
    <property type="match status" value="1"/>
</dbReference>
<evidence type="ECO:0000256" key="1">
    <source>
        <dbReference type="ARBA" id="ARBA00004123"/>
    </source>
</evidence>
<dbReference type="Pfam" id="PF11951">
    <property type="entry name" value="Fungal_trans_2"/>
    <property type="match status" value="2"/>
</dbReference>
<dbReference type="PANTHER" id="PTHR37534:SF17">
    <property type="entry name" value="ZN(2)-C6 FUNGAL-TYPE DOMAIN-CONTAINING PROTEIN"/>
    <property type="match status" value="1"/>
</dbReference>
<feature type="compositionally biased region" description="Basic and acidic residues" evidence="3">
    <location>
        <begin position="16"/>
        <end position="28"/>
    </location>
</feature>
<dbReference type="OrthoDB" id="5386330at2759"/>